<dbReference type="SMART" id="SM00535">
    <property type="entry name" value="RIBOc"/>
    <property type="match status" value="1"/>
</dbReference>
<dbReference type="GO" id="GO:0006396">
    <property type="term" value="P:RNA processing"/>
    <property type="evidence" value="ECO:0007669"/>
    <property type="project" value="InterPro"/>
</dbReference>
<name>A0A9P5X3L6_9AGAR</name>
<dbReference type="InterPro" id="IPR036389">
    <property type="entry name" value="RNase_III_sf"/>
</dbReference>
<dbReference type="AlphaFoldDB" id="A0A9P5X3L6"/>
<dbReference type="Proteomes" id="UP000807342">
    <property type="component" value="Unassembled WGS sequence"/>
</dbReference>
<evidence type="ECO:0000313" key="2">
    <source>
        <dbReference type="EMBL" id="KAF9444198.1"/>
    </source>
</evidence>
<evidence type="ECO:0000259" key="1">
    <source>
        <dbReference type="PROSITE" id="PS50142"/>
    </source>
</evidence>
<organism evidence="2 3">
    <name type="scientific">Macrolepiota fuliginosa MF-IS2</name>
    <dbReference type="NCBI Taxonomy" id="1400762"/>
    <lineage>
        <taxon>Eukaryota</taxon>
        <taxon>Fungi</taxon>
        <taxon>Dikarya</taxon>
        <taxon>Basidiomycota</taxon>
        <taxon>Agaricomycotina</taxon>
        <taxon>Agaricomycetes</taxon>
        <taxon>Agaricomycetidae</taxon>
        <taxon>Agaricales</taxon>
        <taxon>Agaricineae</taxon>
        <taxon>Agaricaceae</taxon>
        <taxon>Macrolepiota</taxon>
    </lineage>
</organism>
<dbReference type="Pfam" id="PF00636">
    <property type="entry name" value="Ribonuclease_3"/>
    <property type="match status" value="1"/>
</dbReference>
<dbReference type="EMBL" id="MU151395">
    <property type="protein sequence ID" value="KAF9444198.1"/>
    <property type="molecule type" value="Genomic_DNA"/>
</dbReference>
<keyword evidence="3" id="KW-1185">Reference proteome</keyword>
<gene>
    <name evidence="2" type="ORF">P691DRAFT_678068</name>
</gene>
<dbReference type="GO" id="GO:0004525">
    <property type="term" value="F:ribonuclease III activity"/>
    <property type="evidence" value="ECO:0007669"/>
    <property type="project" value="InterPro"/>
</dbReference>
<protein>
    <recommendedName>
        <fullName evidence="1">RNase III domain-containing protein</fullName>
    </recommendedName>
</protein>
<dbReference type="Gene3D" id="1.10.1520.10">
    <property type="entry name" value="Ribonuclease III domain"/>
    <property type="match status" value="1"/>
</dbReference>
<sequence>MRRPSYTHNPSSPSELCLILGQADNWRHARRSLPKLSEGRLEQARNSRLGTEKNNDLMEFVGDRVVNLTCALMVAKDSFCPDQQKVVDRAVSSNDTLGRLAYQLHLHRKARLDDIDSEDVFGWGPQHYTSPPKALADLFEAYAGAVYEEHGWDATKEWLETLFTPLIEKATEDHLKQSVLPGYLTQAIYISHELLDNPVHQEKLHDYLEFKAKQFLTMAEPALSALPQSTKFVFGAKGDIGNDRDMVEIATHLVKFWVCEIFMSLYPENREALLKGPHLVSSITILVTNTWTLGCLGSLLKLESFFDVEDPDFSLFNKRLKSPRSESAETNNRKAAFRGKLTQAVYAMIGWYHSKDAAAAKKWGIKWLRPLVTRAHDILMEDPRFVRCLKRPEFHRN</sequence>
<feature type="domain" description="RNase III" evidence="1">
    <location>
        <begin position="51"/>
        <end position="151"/>
    </location>
</feature>
<reference evidence="2" key="1">
    <citation type="submission" date="2020-11" db="EMBL/GenBank/DDBJ databases">
        <authorList>
            <consortium name="DOE Joint Genome Institute"/>
            <person name="Ahrendt S."/>
            <person name="Riley R."/>
            <person name="Andreopoulos W."/>
            <person name="Labutti K."/>
            <person name="Pangilinan J."/>
            <person name="Ruiz-Duenas F.J."/>
            <person name="Barrasa J.M."/>
            <person name="Sanchez-Garcia M."/>
            <person name="Camarero S."/>
            <person name="Miyauchi S."/>
            <person name="Serrano A."/>
            <person name="Linde D."/>
            <person name="Babiker R."/>
            <person name="Drula E."/>
            <person name="Ayuso-Fernandez I."/>
            <person name="Pacheco R."/>
            <person name="Padilla G."/>
            <person name="Ferreira P."/>
            <person name="Barriuso J."/>
            <person name="Kellner H."/>
            <person name="Castanera R."/>
            <person name="Alfaro M."/>
            <person name="Ramirez L."/>
            <person name="Pisabarro A.G."/>
            <person name="Kuo A."/>
            <person name="Tritt A."/>
            <person name="Lipzen A."/>
            <person name="He G."/>
            <person name="Yan M."/>
            <person name="Ng V."/>
            <person name="Cullen D."/>
            <person name="Martin F."/>
            <person name="Rosso M.-N."/>
            <person name="Henrissat B."/>
            <person name="Hibbett D."/>
            <person name="Martinez A.T."/>
            <person name="Grigoriev I.V."/>
        </authorList>
    </citation>
    <scope>NUCLEOTIDE SEQUENCE</scope>
    <source>
        <strain evidence="2">MF-IS2</strain>
    </source>
</reference>
<accession>A0A9P5X3L6</accession>
<dbReference type="PROSITE" id="PS50142">
    <property type="entry name" value="RNASE_3_2"/>
    <property type="match status" value="1"/>
</dbReference>
<comment type="caution">
    <text evidence="2">The sequence shown here is derived from an EMBL/GenBank/DDBJ whole genome shotgun (WGS) entry which is preliminary data.</text>
</comment>
<dbReference type="CDD" id="cd00593">
    <property type="entry name" value="RIBOc"/>
    <property type="match status" value="1"/>
</dbReference>
<proteinExistence type="predicted"/>
<dbReference type="SUPFAM" id="SSF69065">
    <property type="entry name" value="RNase III domain-like"/>
    <property type="match status" value="1"/>
</dbReference>
<dbReference type="OrthoDB" id="2392202at2759"/>
<evidence type="ECO:0000313" key="3">
    <source>
        <dbReference type="Proteomes" id="UP000807342"/>
    </source>
</evidence>
<dbReference type="InterPro" id="IPR000999">
    <property type="entry name" value="RNase_III_dom"/>
</dbReference>